<evidence type="ECO:0000313" key="3">
    <source>
        <dbReference type="EMBL" id="XBP93328.1"/>
    </source>
</evidence>
<feature type="compositionally biased region" description="Low complexity" evidence="1">
    <location>
        <begin position="10"/>
        <end position="29"/>
    </location>
</feature>
<keyword evidence="4" id="KW-0378">Hydrolase</keyword>
<evidence type="ECO:0000259" key="2">
    <source>
        <dbReference type="Pfam" id="PF06259"/>
    </source>
</evidence>
<dbReference type="EMBL" id="CP159342">
    <property type="protein sequence ID" value="XCH74026.1"/>
    <property type="molecule type" value="Genomic_DNA"/>
</dbReference>
<dbReference type="SUPFAM" id="SSF53474">
    <property type="entry name" value="alpha/beta-Hydrolases"/>
    <property type="match status" value="1"/>
</dbReference>
<sequence>MPPAPAPRESASVGAVPPRPASPGAASPSTGDVGYAQLWAADPARWAAAGAAWCGLTGPLRSRADDLGTRATTLRPGWSGGAAVAARERLAGLRADLTDVLPALVEADQVLAEFAARLGAAKARLAAAVTLADAGGLLVDRTGAVHPDPARPRPTGRAGPAVVQVAAAVREALALAGAADREAAGRLAALSTAAVTGWVSVPPAWRPPAGAGAAEVGRWWAGLTSAERRWLVRHEPARVGRLDGVPVAARDQANRLLLADRRNALVALRSRLLRPLPPGPLELARRVRLAGVEGALRGLDGLTERLTGAQRPRAYLVGLEPAGDGRAIVALGNPDRAGAVLTYVPGMGSSLADAPGELGRAARVRDRCAALAPTEETAAVLWLDYDAPDFLHEAVRDAQARDAGPALHRFQEGLRASHDGPPARQTVLGHSYGSLVVGAAARGHGLSADALVFVGSPGVGVAHAGELGVPAGQVWASRAPDDVIRLTRPPDELARRALLAGTPLGPAAALLDRAGHELWFGPDPSDPSFGGRRFPSGRYGHTGYWDPANPALDGMARIVLGR</sequence>
<protein>
    <submittedName>
        <fullName evidence="4">Alpha/beta hydrolase</fullName>
    </submittedName>
</protein>
<feature type="region of interest" description="Disordered" evidence="1">
    <location>
        <begin position="1"/>
        <end position="29"/>
    </location>
</feature>
<reference evidence="3" key="1">
    <citation type="submission" date="2024-01" db="EMBL/GenBank/DDBJ databases">
        <title>The genome sequence of Micromonospora mangrovi CCTCC AA 2012012.</title>
        <authorList>
            <person name="Gao J."/>
        </authorList>
    </citation>
    <scope>NUCLEOTIDE SEQUENCE</scope>
    <source>
        <strain evidence="3">CCTCC AA 2012012</strain>
    </source>
</reference>
<dbReference type="InterPro" id="IPR029058">
    <property type="entry name" value="AB_hydrolase_fold"/>
</dbReference>
<dbReference type="AlphaFoldDB" id="A0AAU8HFY0"/>
<name>A0AAU8HFY0_9ACTN</name>
<proteinExistence type="predicted"/>
<organism evidence="4">
    <name type="scientific">Micromonospora sp. CCTCC AA 2012012</name>
    <dbReference type="NCBI Taxonomy" id="3111921"/>
    <lineage>
        <taxon>Bacteria</taxon>
        <taxon>Bacillati</taxon>
        <taxon>Actinomycetota</taxon>
        <taxon>Actinomycetes</taxon>
        <taxon>Micromonosporales</taxon>
        <taxon>Micromonosporaceae</taxon>
        <taxon>Micromonospora</taxon>
    </lineage>
</organism>
<accession>A0AAU8HFY0</accession>
<feature type="domain" description="DUF1023" evidence="2">
    <location>
        <begin position="321"/>
        <end position="487"/>
    </location>
</feature>
<reference evidence="4" key="2">
    <citation type="submission" date="2024-06" db="EMBL/GenBank/DDBJ databases">
        <title>Micromonospora mangrovi CCTCC AA 2012012 genome sequences.</title>
        <authorList>
            <person name="Gao J."/>
        </authorList>
    </citation>
    <scope>NUCLEOTIDE SEQUENCE</scope>
    <source>
        <strain evidence="4">CCTCC AA 2012012</strain>
    </source>
</reference>
<dbReference type="EMBL" id="CP157762">
    <property type="protein sequence ID" value="XBP93328.1"/>
    <property type="molecule type" value="Genomic_DNA"/>
</dbReference>
<dbReference type="GO" id="GO:0016787">
    <property type="term" value="F:hydrolase activity"/>
    <property type="evidence" value="ECO:0007669"/>
    <property type="project" value="UniProtKB-KW"/>
</dbReference>
<dbReference type="InterPro" id="IPR010427">
    <property type="entry name" value="DUF1023"/>
</dbReference>
<evidence type="ECO:0000313" key="4">
    <source>
        <dbReference type="EMBL" id="XCH74026.1"/>
    </source>
</evidence>
<evidence type="ECO:0000256" key="1">
    <source>
        <dbReference type="SAM" id="MobiDB-lite"/>
    </source>
</evidence>
<dbReference type="InterPro" id="IPR036689">
    <property type="entry name" value="ESAT-6-like_sf"/>
</dbReference>
<dbReference type="Pfam" id="PF06259">
    <property type="entry name" value="Abhydrolase_8"/>
    <property type="match status" value="1"/>
</dbReference>
<gene>
    <name evidence="4" type="ORF">ABUL08_27790</name>
    <name evidence="3" type="ORF">VK199_27705</name>
</gene>
<dbReference type="RefSeq" id="WP_350932975.1">
    <property type="nucleotide sequence ID" value="NZ_CP157762.1"/>
</dbReference>
<dbReference type="SUPFAM" id="SSF140453">
    <property type="entry name" value="EsxAB dimer-like"/>
    <property type="match status" value="1"/>
</dbReference>